<organism evidence="12 13">
    <name type="scientific">Chiayiivirga flava</name>
    <dbReference type="NCBI Taxonomy" id="659595"/>
    <lineage>
        <taxon>Bacteria</taxon>
        <taxon>Pseudomonadati</taxon>
        <taxon>Pseudomonadota</taxon>
        <taxon>Gammaproteobacteria</taxon>
        <taxon>Lysobacterales</taxon>
        <taxon>Lysobacteraceae</taxon>
        <taxon>Chiayiivirga</taxon>
    </lineage>
</organism>
<dbReference type="PROSITE" id="PS51671">
    <property type="entry name" value="ACT"/>
    <property type="match status" value="2"/>
</dbReference>
<comment type="cofactor">
    <cofactor evidence="8">
        <name>Mg(2+)</name>
        <dbReference type="ChEBI" id="CHEBI:18420"/>
    </cofactor>
</comment>
<dbReference type="Proteomes" id="UP000521199">
    <property type="component" value="Unassembled WGS sequence"/>
</dbReference>
<dbReference type="PANTHER" id="PTHR47320:SF1">
    <property type="entry name" value="BIFUNCTIONAL URIDYLYLTRANSFERASE_URIDYLYL-REMOVING ENZYME"/>
    <property type="match status" value="1"/>
</dbReference>
<protein>
    <recommendedName>
        <fullName evidence="8">Bifunctional uridylyltransferase/uridylyl-removing enzyme</fullName>
        <shortName evidence="8">UTase/UR</shortName>
    </recommendedName>
    <alternativeName>
        <fullName evidence="8">Bifunctional [protein-PII] modification enzyme</fullName>
    </alternativeName>
    <alternativeName>
        <fullName evidence="8">Bifunctional nitrogen sensor protein</fullName>
    </alternativeName>
    <domain>
        <recommendedName>
            <fullName evidence="8">[Protein-PII] uridylyltransferase</fullName>
            <shortName evidence="8">PII uridylyltransferase</shortName>
            <shortName evidence="8">UTase</shortName>
            <ecNumber evidence="8">2.7.7.59</ecNumber>
        </recommendedName>
    </domain>
    <domain>
        <recommendedName>
            <fullName evidence="8">[Protein-PII]-UMP uridylyl-removing enzyme</fullName>
            <shortName evidence="8">UR</shortName>
            <ecNumber evidence="8">3.1.4.-</ecNumber>
        </recommendedName>
    </domain>
</protein>
<comment type="catalytic activity">
    <reaction evidence="8">
        <text>[protein-PII]-uridylyl-L-tyrosine + H2O = [protein-PII]-L-tyrosine + UMP + H(+)</text>
        <dbReference type="Rhea" id="RHEA:48600"/>
        <dbReference type="Rhea" id="RHEA-COMP:12147"/>
        <dbReference type="Rhea" id="RHEA-COMP:12148"/>
        <dbReference type="ChEBI" id="CHEBI:15377"/>
        <dbReference type="ChEBI" id="CHEBI:15378"/>
        <dbReference type="ChEBI" id="CHEBI:46858"/>
        <dbReference type="ChEBI" id="CHEBI:57865"/>
        <dbReference type="ChEBI" id="CHEBI:90602"/>
    </reaction>
</comment>
<comment type="similarity">
    <text evidence="8">Belongs to the GlnD family.</text>
</comment>
<evidence type="ECO:0000256" key="1">
    <source>
        <dbReference type="ARBA" id="ARBA00022679"/>
    </source>
</evidence>
<dbReference type="CDD" id="cd00077">
    <property type="entry name" value="HDc"/>
    <property type="match status" value="1"/>
</dbReference>
<feature type="domain" description="HD" evidence="11">
    <location>
        <begin position="453"/>
        <end position="575"/>
    </location>
</feature>
<dbReference type="CDD" id="cd04899">
    <property type="entry name" value="ACT_ACR-UUR-like_2"/>
    <property type="match status" value="1"/>
</dbReference>
<keyword evidence="3" id="KW-0677">Repeat</keyword>
<dbReference type="EMBL" id="JACHHP010000003">
    <property type="protein sequence ID" value="MBB5208534.1"/>
    <property type="molecule type" value="Genomic_DNA"/>
</dbReference>
<dbReference type="EC" id="2.7.7.59" evidence="8"/>
<dbReference type="Gene3D" id="1.10.3090.10">
    <property type="entry name" value="cca-adding enzyme, domain 2"/>
    <property type="match status" value="1"/>
</dbReference>
<dbReference type="InterPro" id="IPR043519">
    <property type="entry name" value="NT_sf"/>
</dbReference>
<reference evidence="12 13" key="1">
    <citation type="submission" date="2020-08" db="EMBL/GenBank/DDBJ databases">
        <title>Genomic Encyclopedia of Type Strains, Phase IV (KMG-IV): sequencing the most valuable type-strain genomes for metagenomic binning, comparative biology and taxonomic classification.</title>
        <authorList>
            <person name="Goeker M."/>
        </authorList>
    </citation>
    <scope>NUCLEOTIDE SEQUENCE [LARGE SCALE GENOMIC DNA]</scope>
    <source>
        <strain evidence="12 13">DSM 24163</strain>
    </source>
</reference>
<keyword evidence="6 8" id="KW-0511">Multifunctional enzyme</keyword>
<keyword evidence="5 8" id="KW-0460">Magnesium</keyword>
<evidence type="ECO:0000256" key="3">
    <source>
        <dbReference type="ARBA" id="ARBA00022737"/>
    </source>
</evidence>
<proteinExistence type="inferred from homology"/>
<comment type="activity regulation">
    <text evidence="8">Uridylyltransferase (UTase) activity is inhibited by glutamine, while glutamine activates uridylyl-removing (UR) activity.</text>
</comment>
<evidence type="ECO:0000256" key="2">
    <source>
        <dbReference type="ARBA" id="ARBA00022695"/>
    </source>
</evidence>
<dbReference type="Pfam" id="PF08335">
    <property type="entry name" value="GlnD_UR_UTase"/>
    <property type="match status" value="1"/>
</dbReference>
<dbReference type="Gene3D" id="3.30.70.260">
    <property type="match status" value="1"/>
</dbReference>
<dbReference type="InterPro" id="IPR010043">
    <property type="entry name" value="UTase/UR"/>
</dbReference>
<dbReference type="InterPro" id="IPR003607">
    <property type="entry name" value="HD/PDEase_dom"/>
</dbReference>
<feature type="region of interest" description="Uridylyl-removing" evidence="8">
    <location>
        <begin position="336"/>
        <end position="694"/>
    </location>
</feature>
<dbReference type="EC" id="3.1.4.-" evidence="8"/>
<sequence>MNAPGSPLLPDAAPGDASAWRRATRQSLEDNQRELAAAFDRGDDIDDLLARRALAVDRVVVGAWNQTFAAAPGLALIATGGYGRGELFPRSDVDLLLLAEDDVQDAQKAGIEAYFALLWDVGLAPGHAVRSVAQCVTAAREDVTVATALLEARPLAGDTGAQTQLLAAMRLPDLWPPAAFLAAKRDEWSARHARYNDTAYNLEPNLKEGPGGLRDLHTLAWLAKRIFGITRLDELVALGALGPDEYDILDTRRRALSRLRYGLHLVADRREERLLFDYQKALAARVGLTDEHRDNLAVEQLMQGFFRSAALVQRLGERLLQRFDESLRESQDVAPIDDDFVRIDHSLALRDTDLLHRRPLTILQLFRTWQQNPALRSLHSATARALGESLSRIDEVFRADPRVRAAFMTLLRDPQAVPTLERMSRLGVLGRYLPAFGRVAGRMQYDLFHVYTVDEHTLAVLRNVASFARPDSAERFTLGHELWRELRKPELLMLAGLFHDIAKGRGGDHSVLGAMDARDFCEAHGLSAGDTDLVVWLVRQHLTMSITAQRKDISDPEVVTQFAGLVAERERLDYLYLLTVADIAGTSPKLWNAWRDRLMADLYTATRFVLRRGLEHKLHADERISETRAAARERLQDLGIDDAVIDRVWQEFPDDSFLRYRAEQLAWQTRGIAQTGSAGLPLVLARPHQRPGALEVFVYSPDRDGLFATVAATLDRLGLSIVDARVVNSLAGMSLDTFQVLDAGTEFVAPERRAATISQTLREALRQPALRAVPAKRAMPRQLRHFRVPTQIEFTPAGERTELTLVCSDRPGLLAQAAAVLREHGLRVHDARIATFGERVEDFFQLTDEADRPLSPALCERVSAALRTVLDAQ</sequence>
<dbReference type="NCBIfam" id="TIGR01693">
    <property type="entry name" value="UTase_glnD"/>
    <property type="match status" value="1"/>
</dbReference>
<comment type="function">
    <text evidence="8">Modifies, by uridylylation and deuridylylation, the PII regulatory proteins (GlnB and homologs), in response to the nitrogen status of the cell that GlnD senses through the glutamine level. Under low glutamine levels, catalyzes the conversion of the PII proteins and UTP to PII-UMP and PPi, while under higher glutamine levels, GlnD hydrolyzes PII-UMP to PII and UMP (deuridylylation). Thus, controls uridylylation state and activity of the PII proteins, and plays an important role in the regulation of nitrogen metabolism.</text>
</comment>
<dbReference type="HAMAP" id="MF_00277">
    <property type="entry name" value="PII_uridylyl_transf"/>
    <property type="match status" value="1"/>
</dbReference>
<keyword evidence="4 8" id="KW-0378">Hydrolase</keyword>
<dbReference type="CDD" id="cd05401">
    <property type="entry name" value="NT_GlnE_GlnD_like"/>
    <property type="match status" value="1"/>
</dbReference>
<dbReference type="Pfam" id="PF01966">
    <property type="entry name" value="HD"/>
    <property type="match status" value="1"/>
</dbReference>
<dbReference type="SUPFAM" id="SSF55021">
    <property type="entry name" value="ACT-like"/>
    <property type="match status" value="2"/>
</dbReference>
<dbReference type="GO" id="GO:0008081">
    <property type="term" value="F:phosphoric diester hydrolase activity"/>
    <property type="evidence" value="ECO:0007669"/>
    <property type="project" value="UniProtKB-UniRule"/>
</dbReference>
<evidence type="ECO:0000256" key="6">
    <source>
        <dbReference type="ARBA" id="ARBA00023268"/>
    </source>
</evidence>
<evidence type="ECO:0000256" key="7">
    <source>
        <dbReference type="ARBA" id="ARBA00047968"/>
    </source>
</evidence>
<dbReference type="AlphaFoldDB" id="A0A7W8D5Y4"/>
<evidence type="ECO:0000256" key="5">
    <source>
        <dbReference type="ARBA" id="ARBA00022842"/>
    </source>
</evidence>
<dbReference type="SUPFAM" id="SSF81593">
    <property type="entry name" value="Nucleotidyltransferase substrate binding subunit/domain"/>
    <property type="match status" value="1"/>
</dbReference>
<keyword evidence="2 8" id="KW-0548">Nucleotidyltransferase</keyword>
<evidence type="ECO:0000313" key="13">
    <source>
        <dbReference type="Proteomes" id="UP000521199"/>
    </source>
</evidence>
<feature type="domain" description="ACT" evidence="10">
    <location>
        <begin position="695"/>
        <end position="777"/>
    </location>
</feature>
<dbReference type="CDD" id="cd04900">
    <property type="entry name" value="ACT_UUR-like_1"/>
    <property type="match status" value="1"/>
</dbReference>
<evidence type="ECO:0000256" key="4">
    <source>
        <dbReference type="ARBA" id="ARBA00022801"/>
    </source>
</evidence>
<feature type="region of interest" description="Disordered" evidence="9">
    <location>
        <begin position="1"/>
        <end position="20"/>
    </location>
</feature>
<name>A0A7W8D5Y4_9GAMM</name>
<evidence type="ECO:0000259" key="10">
    <source>
        <dbReference type="PROSITE" id="PS51671"/>
    </source>
</evidence>
<dbReference type="PROSITE" id="PS51831">
    <property type="entry name" value="HD"/>
    <property type="match status" value="1"/>
</dbReference>
<dbReference type="SMART" id="SM00471">
    <property type="entry name" value="HDc"/>
    <property type="match status" value="1"/>
</dbReference>
<feature type="region of interest" description="Uridylyltransferase" evidence="8">
    <location>
        <begin position="1"/>
        <end position="335"/>
    </location>
</feature>
<dbReference type="RefSeq" id="WP_343059309.1">
    <property type="nucleotide sequence ID" value="NZ_JACHHP010000003.1"/>
</dbReference>
<dbReference type="InterPro" id="IPR013546">
    <property type="entry name" value="PII_UdlTrfase/GS_AdlTrfase"/>
</dbReference>
<evidence type="ECO:0000256" key="8">
    <source>
        <dbReference type="HAMAP-Rule" id="MF_00277"/>
    </source>
</evidence>
<dbReference type="PANTHER" id="PTHR47320">
    <property type="entry name" value="BIFUNCTIONAL URIDYLYLTRANSFERASE/URIDYLYL-REMOVING ENZYME"/>
    <property type="match status" value="1"/>
</dbReference>
<keyword evidence="13" id="KW-1185">Reference proteome</keyword>
<dbReference type="GO" id="GO:0008773">
    <property type="term" value="F:[protein-PII] uridylyltransferase activity"/>
    <property type="evidence" value="ECO:0007669"/>
    <property type="project" value="UniProtKB-UniRule"/>
</dbReference>
<comment type="catalytic activity">
    <reaction evidence="8">
        <text>[protein-PII]-L-tyrosine + UTP = [protein-PII]-uridylyl-L-tyrosine + diphosphate</text>
        <dbReference type="Rhea" id="RHEA:13673"/>
        <dbReference type="Rhea" id="RHEA-COMP:12147"/>
        <dbReference type="Rhea" id="RHEA-COMP:12148"/>
        <dbReference type="ChEBI" id="CHEBI:33019"/>
        <dbReference type="ChEBI" id="CHEBI:46398"/>
        <dbReference type="ChEBI" id="CHEBI:46858"/>
        <dbReference type="ChEBI" id="CHEBI:90602"/>
        <dbReference type="EC" id="2.7.7.59"/>
    </reaction>
</comment>
<dbReference type="InterPro" id="IPR006674">
    <property type="entry name" value="HD_domain"/>
</dbReference>
<evidence type="ECO:0000313" key="12">
    <source>
        <dbReference type="EMBL" id="MBB5208534.1"/>
    </source>
</evidence>
<evidence type="ECO:0000256" key="9">
    <source>
        <dbReference type="SAM" id="MobiDB-lite"/>
    </source>
</evidence>
<comment type="catalytic activity">
    <reaction evidence="7">
        <text>guanosine 3',5'-bis(diphosphate) + H2O = GDP + diphosphate + H(+)</text>
        <dbReference type="Rhea" id="RHEA:14253"/>
        <dbReference type="ChEBI" id="CHEBI:15377"/>
        <dbReference type="ChEBI" id="CHEBI:15378"/>
        <dbReference type="ChEBI" id="CHEBI:33019"/>
        <dbReference type="ChEBI" id="CHEBI:58189"/>
        <dbReference type="ChEBI" id="CHEBI:77828"/>
        <dbReference type="EC" id="3.1.7.2"/>
    </reaction>
</comment>
<dbReference type="InterPro" id="IPR002912">
    <property type="entry name" value="ACT_dom"/>
</dbReference>
<dbReference type="GO" id="GO:0008893">
    <property type="term" value="F:guanosine-3',5'-bis(diphosphate) 3'-diphosphatase activity"/>
    <property type="evidence" value="ECO:0007669"/>
    <property type="project" value="UniProtKB-EC"/>
</dbReference>
<dbReference type="GO" id="GO:0006808">
    <property type="term" value="P:regulation of nitrogen utilization"/>
    <property type="evidence" value="ECO:0007669"/>
    <property type="project" value="UniProtKB-UniRule"/>
</dbReference>
<dbReference type="SUPFAM" id="SSF81301">
    <property type="entry name" value="Nucleotidyltransferase"/>
    <property type="match status" value="1"/>
</dbReference>
<gene>
    <name evidence="8" type="primary">glnD</name>
    <name evidence="12" type="ORF">HNQ52_002076</name>
</gene>
<comment type="caution">
    <text evidence="12">The sequence shown here is derived from an EMBL/GenBank/DDBJ whole genome shotgun (WGS) entry which is preliminary data.</text>
</comment>
<comment type="domain">
    <text evidence="8">Has four distinct domains: an N-terminal nucleotidyltransferase (NT) domain responsible for UTase activity, a central HD domain that encodes UR activity, and two C-terminal ACT domains that seem to have a role in glutamine sensing.</text>
</comment>
<accession>A0A7W8D5Y4</accession>
<feature type="domain" description="ACT" evidence="10">
    <location>
        <begin position="802"/>
        <end position="873"/>
    </location>
</feature>
<dbReference type="PIRSF" id="PIRSF006288">
    <property type="entry name" value="PII_uridyltransf"/>
    <property type="match status" value="1"/>
</dbReference>
<evidence type="ECO:0000259" key="11">
    <source>
        <dbReference type="PROSITE" id="PS51831"/>
    </source>
</evidence>
<keyword evidence="1 8" id="KW-0808">Transferase</keyword>
<dbReference type="InterPro" id="IPR045865">
    <property type="entry name" value="ACT-like_dom_sf"/>
</dbReference>
<dbReference type="SUPFAM" id="SSF109604">
    <property type="entry name" value="HD-domain/PDEase-like"/>
    <property type="match status" value="1"/>
</dbReference>